<evidence type="ECO:0000313" key="3">
    <source>
        <dbReference type="Proteomes" id="UP000323142"/>
    </source>
</evidence>
<keyword evidence="1" id="KW-0812">Transmembrane</keyword>
<dbReference type="EMBL" id="VUOA01000047">
    <property type="protein sequence ID" value="KAA2234607.1"/>
    <property type="molecule type" value="Genomic_DNA"/>
</dbReference>
<sequence>MKHTHLDELRRMAEIGDAPVRVAMSRHERLERWAEVLERDPGRRLKTLEEMEFVPRDERPLMRADNSPLTVAFQDPVLREEGLAGDTLGEARLFFGLSDGQAHRLLCSCMNGRAIQSEIAAKRIRGIVARSRMAAPLAMGALGIALTAAPLALLWLA</sequence>
<gene>
    <name evidence="2" type="ORF">F0L46_23695</name>
</gene>
<dbReference type="AlphaFoldDB" id="A0A5B2V8Q5"/>
<dbReference type="OrthoDB" id="8281686at2"/>
<keyword evidence="1" id="KW-1133">Transmembrane helix</keyword>
<protein>
    <submittedName>
        <fullName evidence="2">Uncharacterized protein</fullName>
    </submittedName>
</protein>
<accession>A0A5B2V8Q5</accession>
<evidence type="ECO:0000313" key="2">
    <source>
        <dbReference type="EMBL" id="KAA2234607.1"/>
    </source>
</evidence>
<reference evidence="2 3" key="2">
    <citation type="submission" date="2019-09" db="EMBL/GenBank/DDBJ databases">
        <authorList>
            <person name="Jin C."/>
        </authorList>
    </citation>
    <scope>NUCLEOTIDE SEQUENCE [LARGE SCALE GENOMIC DNA]</scope>
    <source>
        <strain evidence="2 3">BN140002</strain>
    </source>
</reference>
<feature type="transmembrane region" description="Helical" evidence="1">
    <location>
        <begin position="133"/>
        <end position="156"/>
    </location>
</feature>
<evidence type="ECO:0000256" key="1">
    <source>
        <dbReference type="SAM" id="Phobius"/>
    </source>
</evidence>
<comment type="caution">
    <text evidence="2">The sequence shown here is derived from an EMBL/GenBank/DDBJ whole genome shotgun (WGS) entry which is preliminary data.</text>
</comment>
<name>A0A5B2V8Q5_9HYPH</name>
<dbReference type="Proteomes" id="UP000323142">
    <property type="component" value="Unassembled WGS sequence"/>
</dbReference>
<organism evidence="2 3">
    <name type="scientific">Salinarimonas soli</name>
    <dbReference type="NCBI Taxonomy" id="1638099"/>
    <lineage>
        <taxon>Bacteria</taxon>
        <taxon>Pseudomonadati</taxon>
        <taxon>Pseudomonadota</taxon>
        <taxon>Alphaproteobacteria</taxon>
        <taxon>Hyphomicrobiales</taxon>
        <taxon>Salinarimonadaceae</taxon>
        <taxon>Salinarimonas</taxon>
    </lineage>
</organism>
<proteinExistence type="predicted"/>
<reference evidence="2 3" key="1">
    <citation type="submission" date="2019-09" db="EMBL/GenBank/DDBJ databases">
        <title>Salinarimonas rosea gen. nov., sp. nov., a new member of the a-2 subgroup of the Proteobacteria.</title>
        <authorList>
            <person name="Liu J."/>
        </authorList>
    </citation>
    <scope>NUCLEOTIDE SEQUENCE [LARGE SCALE GENOMIC DNA]</scope>
    <source>
        <strain evidence="2 3">BN140002</strain>
    </source>
</reference>
<dbReference type="RefSeq" id="WP_149822087.1">
    <property type="nucleotide sequence ID" value="NZ_VUOA01000047.1"/>
</dbReference>
<keyword evidence="3" id="KW-1185">Reference proteome</keyword>
<keyword evidence="1" id="KW-0472">Membrane</keyword>